<feature type="domain" description="Ubiquitin 3 binding protein But2 C-terminal" evidence="1">
    <location>
        <begin position="6"/>
        <end position="162"/>
    </location>
</feature>
<gene>
    <name evidence="2" type="ORF">GALMADRAFT_27554</name>
</gene>
<accession>A0A067SSC1</accession>
<dbReference type="HOGENOM" id="CLU_055652_1_0_1"/>
<evidence type="ECO:0000259" key="1">
    <source>
        <dbReference type="Pfam" id="PF09792"/>
    </source>
</evidence>
<dbReference type="EMBL" id="KL142401">
    <property type="protein sequence ID" value="KDR69673.1"/>
    <property type="molecule type" value="Genomic_DNA"/>
</dbReference>
<protein>
    <recommendedName>
        <fullName evidence="1">Ubiquitin 3 binding protein But2 C-terminal domain-containing protein</fullName>
    </recommendedName>
</protein>
<dbReference type="OrthoDB" id="3350619at2759"/>
<proteinExistence type="predicted"/>
<evidence type="ECO:0000313" key="2">
    <source>
        <dbReference type="EMBL" id="KDR69673.1"/>
    </source>
</evidence>
<dbReference type="InterPro" id="IPR018620">
    <property type="entry name" value="Ubiquitin3-bd_protein_But2_C"/>
</dbReference>
<organism evidence="2 3">
    <name type="scientific">Galerina marginata (strain CBS 339.88)</name>
    <dbReference type="NCBI Taxonomy" id="685588"/>
    <lineage>
        <taxon>Eukaryota</taxon>
        <taxon>Fungi</taxon>
        <taxon>Dikarya</taxon>
        <taxon>Basidiomycota</taxon>
        <taxon>Agaricomycotina</taxon>
        <taxon>Agaricomycetes</taxon>
        <taxon>Agaricomycetidae</taxon>
        <taxon>Agaricales</taxon>
        <taxon>Agaricineae</taxon>
        <taxon>Strophariaceae</taxon>
        <taxon>Galerina</taxon>
    </lineage>
</organism>
<dbReference type="AlphaFoldDB" id="A0A067SSC1"/>
<dbReference type="Proteomes" id="UP000027222">
    <property type="component" value="Unassembled WGS sequence"/>
</dbReference>
<name>A0A067SSC1_GALM3</name>
<feature type="non-terminal residue" evidence="2">
    <location>
        <position position="164"/>
    </location>
</feature>
<feature type="non-terminal residue" evidence="2">
    <location>
        <position position="1"/>
    </location>
</feature>
<reference evidence="3" key="1">
    <citation type="journal article" date="2014" name="Proc. Natl. Acad. Sci. U.S.A.">
        <title>Extensive sampling of basidiomycete genomes demonstrates inadequacy of the white-rot/brown-rot paradigm for wood decay fungi.</title>
        <authorList>
            <person name="Riley R."/>
            <person name="Salamov A.A."/>
            <person name="Brown D.W."/>
            <person name="Nagy L.G."/>
            <person name="Floudas D."/>
            <person name="Held B.W."/>
            <person name="Levasseur A."/>
            <person name="Lombard V."/>
            <person name="Morin E."/>
            <person name="Otillar R."/>
            <person name="Lindquist E.A."/>
            <person name="Sun H."/>
            <person name="LaButti K.M."/>
            <person name="Schmutz J."/>
            <person name="Jabbour D."/>
            <person name="Luo H."/>
            <person name="Baker S.E."/>
            <person name="Pisabarro A.G."/>
            <person name="Walton J.D."/>
            <person name="Blanchette R.A."/>
            <person name="Henrissat B."/>
            <person name="Martin F."/>
            <person name="Cullen D."/>
            <person name="Hibbett D.S."/>
            <person name="Grigoriev I.V."/>
        </authorList>
    </citation>
    <scope>NUCLEOTIDE SEQUENCE [LARGE SCALE GENOMIC DNA]</scope>
    <source>
        <strain evidence="3">CBS 339.88</strain>
    </source>
</reference>
<sequence>KNFTNYPLALAPIDRAYPSKIFSKGQGEYKPSFGTVFPESNHLCISQTFRATDFMMGSCELRVKVPPNEHHDSSVLEFSSHFNLFILQTDKRIVPEKLSYATRPPRIRKIADIQFSSELDRAFTYRFPCASDELITFEIACPEENLEKGKKCRLEWTQDKEPSN</sequence>
<evidence type="ECO:0000313" key="3">
    <source>
        <dbReference type="Proteomes" id="UP000027222"/>
    </source>
</evidence>
<dbReference type="Pfam" id="PF09792">
    <property type="entry name" value="But2"/>
    <property type="match status" value="1"/>
</dbReference>
<keyword evidence="3" id="KW-1185">Reference proteome</keyword>